<dbReference type="PANTHER" id="PTHR40275:SF1">
    <property type="entry name" value="SSL7038 PROTEIN"/>
    <property type="match status" value="1"/>
</dbReference>
<dbReference type="NCBIfam" id="TIGR02684">
    <property type="entry name" value="dnstrm_HI1420"/>
    <property type="match status" value="1"/>
</dbReference>
<organism evidence="1 2">
    <name type="scientific">Parasutterella excrementihominis</name>
    <dbReference type="NCBI Taxonomy" id="487175"/>
    <lineage>
        <taxon>Bacteria</taxon>
        <taxon>Pseudomonadati</taxon>
        <taxon>Pseudomonadota</taxon>
        <taxon>Betaproteobacteria</taxon>
        <taxon>Burkholderiales</taxon>
        <taxon>Sutterellaceae</taxon>
        <taxon>Parasutterella</taxon>
    </lineage>
</organism>
<dbReference type="GO" id="GO:0003677">
    <property type="term" value="F:DNA binding"/>
    <property type="evidence" value="ECO:0007669"/>
    <property type="project" value="InterPro"/>
</dbReference>
<dbReference type="InterPro" id="IPR010982">
    <property type="entry name" value="Lambda_DNA-bd_dom_sf"/>
</dbReference>
<dbReference type="Proteomes" id="UP000462362">
    <property type="component" value="Unassembled WGS sequence"/>
</dbReference>
<proteinExistence type="predicted"/>
<name>A0A6I3S108_9BURK</name>
<dbReference type="PANTHER" id="PTHR40275">
    <property type="entry name" value="SSL7038 PROTEIN"/>
    <property type="match status" value="1"/>
</dbReference>
<dbReference type="Pfam" id="PF21716">
    <property type="entry name" value="dnstrm_HI1420"/>
    <property type="match status" value="1"/>
</dbReference>
<comment type="caution">
    <text evidence="1">The sequence shown here is derived from an EMBL/GenBank/DDBJ whole genome shotgun (WGS) entry which is preliminary data.</text>
</comment>
<evidence type="ECO:0000313" key="2">
    <source>
        <dbReference type="Proteomes" id="UP000462362"/>
    </source>
</evidence>
<dbReference type="SUPFAM" id="SSF47413">
    <property type="entry name" value="lambda repressor-like DNA-binding domains"/>
    <property type="match status" value="1"/>
</dbReference>
<sequence>MDVDDFIRDDKSAAVFLNEMIKLDSGDGSMVRLAIGNIIKCHNVSEIAKTACVSRASLYSAFNKDGNPSFDMVQKVLAAMGLGIQFVPLENR</sequence>
<accession>A0A6I3S108</accession>
<protein>
    <submittedName>
        <fullName evidence="1">Putative addiction module antidote protein</fullName>
    </submittedName>
</protein>
<dbReference type="EMBL" id="WNCL01000021">
    <property type="protein sequence ID" value="MTU43524.1"/>
    <property type="molecule type" value="Genomic_DNA"/>
</dbReference>
<evidence type="ECO:0000313" key="1">
    <source>
        <dbReference type="EMBL" id="MTU43524.1"/>
    </source>
</evidence>
<dbReference type="InterPro" id="IPR014057">
    <property type="entry name" value="HI1420"/>
</dbReference>
<dbReference type="AlphaFoldDB" id="A0A6I3S108"/>
<gene>
    <name evidence="1" type="ORF">GMD42_07785</name>
</gene>
<dbReference type="RefSeq" id="WP_155165365.1">
    <property type="nucleotide sequence ID" value="NZ_CALXOM010000033.1"/>
</dbReference>
<reference evidence="1 2" key="1">
    <citation type="journal article" date="2019" name="Nat. Med.">
        <title>A library of human gut bacterial isolates paired with longitudinal multiomics data enables mechanistic microbiome research.</title>
        <authorList>
            <person name="Poyet M."/>
            <person name="Groussin M."/>
            <person name="Gibbons S.M."/>
            <person name="Avila-Pacheco J."/>
            <person name="Jiang X."/>
            <person name="Kearney S.M."/>
            <person name="Perrotta A.R."/>
            <person name="Berdy B."/>
            <person name="Zhao S."/>
            <person name="Lieberman T.D."/>
            <person name="Swanson P.K."/>
            <person name="Smith M."/>
            <person name="Roesemann S."/>
            <person name="Alexander J.E."/>
            <person name="Rich S.A."/>
            <person name="Livny J."/>
            <person name="Vlamakis H."/>
            <person name="Clish C."/>
            <person name="Bullock K."/>
            <person name="Deik A."/>
            <person name="Scott J."/>
            <person name="Pierce K.A."/>
            <person name="Xavier R.J."/>
            <person name="Alm E.J."/>
        </authorList>
    </citation>
    <scope>NUCLEOTIDE SEQUENCE [LARGE SCALE GENOMIC DNA]</scope>
    <source>
        <strain evidence="1 2">BIOML-A2</strain>
    </source>
</reference>